<dbReference type="Gene3D" id="3.40.50.720">
    <property type="entry name" value="NAD(P)-binding Rossmann-like Domain"/>
    <property type="match status" value="1"/>
</dbReference>
<accession>A0AAN7Z667</accession>
<dbReference type="PANTHER" id="PTHR43976">
    <property type="entry name" value="SHORT CHAIN DEHYDROGENASE"/>
    <property type="match status" value="1"/>
</dbReference>
<evidence type="ECO:0000313" key="3">
    <source>
        <dbReference type="EMBL" id="KAK5631562.1"/>
    </source>
</evidence>
<dbReference type="SUPFAM" id="SSF51735">
    <property type="entry name" value="NAD(P)-binding Rossmann-fold domains"/>
    <property type="match status" value="1"/>
</dbReference>
<dbReference type="PANTHER" id="PTHR43976:SF16">
    <property type="entry name" value="SHORT-CHAIN DEHYDROGENASE_REDUCTASE FAMILY PROTEIN"/>
    <property type="match status" value="1"/>
</dbReference>
<proteinExistence type="inferred from homology"/>
<evidence type="ECO:0000256" key="1">
    <source>
        <dbReference type="ARBA" id="ARBA00006484"/>
    </source>
</evidence>
<dbReference type="InterPro" id="IPR002347">
    <property type="entry name" value="SDR_fam"/>
</dbReference>
<protein>
    <submittedName>
        <fullName evidence="3">Uncharacterized protein</fullName>
    </submittedName>
</protein>
<dbReference type="Proteomes" id="UP001305414">
    <property type="component" value="Unassembled WGS sequence"/>
</dbReference>
<dbReference type="InterPro" id="IPR036291">
    <property type="entry name" value="NAD(P)-bd_dom_sf"/>
</dbReference>
<gene>
    <name evidence="3" type="ORF">RRF57_007276</name>
</gene>
<dbReference type="Pfam" id="PF00106">
    <property type="entry name" value="adh_short"/>
    <property type="match status" value="1"/>
</dbReference>
<dbReference type="AlphaFoldDB" id="A0AAN7Z667"/>
<sequence length="318" mass="34121">MKLDLLHHGALRTKNEGRSRRASNTYAMSGNVWFIIGASSGFGKAIAEEALRRGDAVIAASRRGTTLKGLESLGATLTDLDATSDDATINAAFQVAIEKYGKITHFINAPGYLLEGPAEGVSAQEGLDSITVNVLAIMNLTRLEIAYLRPRKSGYIANFGSVGSWFGGPVFSHYSAAKWAVSGYTESVYNEVKDFGINVTVIEPGYFRTEFLHAQGNNRKLASNMLEAEYKGTSVEASRNAIAAVNNRQLGDVNKGAKVIVDVLTGSGVAAGKEFPIRLPLGSDCARDIRAKMASTEALIKEWEDAILSTDHDDAQQA</sequence>
<organism evidence="3 4">
    <name type="scientific">Xylaria bambusicola</name>
    <dbReference type="NCBI Taxonomy" id="326684"/>
    <lineage>
        <taxon>Eukaryota</taxon>
        <taxon>Fungi</taxon>
        <taxon>Dikarya</taxon>
        <taxon>Ascomycota</taxon>
        <taxon>Pezizomycotina</taxon>
        <taxon>Sordariomycetes</taxon>
        <taxon>Xylariomycetidae</taxon>
        <taxon>Xylariales</taxon>
        <taxon>Xylariaceae</taxon>
        <taxon>Xylaria</taxon>
    </lineage>
</organism>
<evidence type="ECO:0000313" key="4">
    <source>
        <dbReference type="Proteomes" id="UP001305414"/>
    </source>
</evidence>
<dbReference type="InterPro" id="IPR051911">
    <property type="entry name" value="SDR_oxidoreductase"/>
</dbReference>
<dbReference type="PRINTS" id="PR00081">
    <property type="entry name" value="GDHRDH"/>
</dbReference>
<keyword evidence="4" id="KW-1185">Reference proteome</keyword>
<comment type="caution">
    <text evidence="3">The sequence shown here is derived from an EMBL/GenBank/DDBJ whole genome shotgun (WGS) entry which is preliminary data.</text>
</comment>
<dbReference type="EMBL" id="JAWHQM010000020">
    <property type="protein sequence ID" value="KAK5631562.1"/>
    <property type="molecule type" value="Genomic_DNA"/>
</dbReference>
<reference evidence="3 4" key="1">
    <citation type="submission" date="2023-10" db="EMBL/GenBank/DDBJ databases">
        <title>Draft genome sequence of Xylaria bambusicola isolate GMP-LS, the root and basal stem rot pathogen of sugarcane in Indonesia.</title>
        <authorList>
            <person name="Selvaraj P."/>
            <person name="Muralishankar V."/>
            <person name="Muruganantham S."/>
            <person name="Sp S."/>
            <person name="Haryani S."/>
            <person name="Lau K.J.X."/>
            <person name="Naqvi N.I."/>
        </authorList>
    </citation>
    <scope>NUCLEOTIDE SEQUENCE [LARGE SCALE GENOMIC DNA]</scope>
    <source>
        <strain evidence="3">GMP-LS</strain>
    </source>
</reference>
<name>A0AAN7Z667_9PEZI</name>
<evidence type="ECO:0000256" key="2">
    <source>
        <dbReference type="ARBA" id="ARBA00023002"/>
    </source>
</evidence>
<keyword evidence="2" id="KW-0560">Oxidoreductase</keyword>
<comment type="similarity">
    <text evidence="1">Belongs to the short-chain dehydrogenases/reductases (SDR) family.</text>
</comment>
<dbReference type="GO" id="GO:0016491">
    <property type="term" value="F:oxidoreductase activity"/>
    <property type="evidence" value="ECO:0007669"/>
    <property type="project" value="UniProtKB-KW"/>
</dbReference>